<sequence>MQYEDIVAAVGHTPLVRLATDDVGGTELYAKLELRNEFAMKDRVAREIVLYARRTGELSPGAPIVESSSGTMALGLALVGGRLGHPVHIVTDPRIDPITLAKLSALGCSVHVVDSMVGGSWQSARLTRLADLRAELPGAFWPRQYANPRNPAAYRALADELLADLGGLDVLVGAVGSGGSLCGTARALRETLPGLRVIGVDATGSVLFDQPDRPGRTQSGLGNSLRPDNLDPTVIDEVHWLGDREAFAATRELAAEQQIFGGNTSGSVYHVLRWLARTAPGVRAVGILPDRGDRYVDSVYNDGFWAERGLLAEDVSAEPAEVPYGTVVRSWSRSRLPVRERLVFIESNTTGTGMLALATARELGYEPVFFTDDPARYPELTDARIQVVRCDTGSHTALLDLVSRWAERTTVAGVTTTSELYAQAAAEVAEALGLPGPRPSGVAACRDKARTREILTAAGLTQPLYVEVDDPAEVAAACAVVGLPCVVKPVGDTGSMNVRLCDDPDEAAAHVAHILGVTHNVRGQPVSRRVLVEAFVPGPEVSVETVTLDGVTQWAGVTEKRTTAGPHFVETGHVFPAGLAPKAAAAVTDAVTRALQAVGLDHGVAHTEVRLGPAGPAVVEINPRPAGGMIPELVRLAAGVDLLDLHLRLSAGQRVGPVAAAVDTHTAIRFLLAPEEGVLVTVGGTDRAWRVAGVRDIAVGATAGARVRPPRSAYDRLGHVIAAAGDRAGALAVVDAALQTLTVVVEPDSSTSRSGDAMSIPSEVVKKQVLGCYAVVLPGIEVGDDDDFFELGGDSLGLIRVATLAQQEAGVEVDVRTFLEKPTLATLVQVLTRVDSGAR</sequence>
<dbReference type="InterPro" id="IPR041472">
    <property type="entry name" value="BL00235/CARNS1_N"/>
</dbReference>
<feature type="domain" description="Carrier" evidence="9">
    <location>
        <begin position="760"/>
        <end position="835"/>
    </location>
</feature>
<evidence type="ECO:0000313" key="12">
    <source>
        <dbReference type="Proteomes" id="UP000013968"/>
    </source>
</evidence>
<dbReference type="EMBL" id="CP003410">
    <property type="protein sequence ID" value="AGM07905.1"/>
    <property type="molecule type" value="Genomic_DNA"/>
</dbReference>
<dbReference type="SMART" id="SM01209">
    <property type="entry name" value="GARS_A"/>
    <property type="match status" value="1"/>
</dbReference>
<keyword evidence="5 8" id="KW-0547">Nucleotide-binding</keyword>
<dbReference type="InterPro" id="IPR006162">
    <property type="entry name" value="Ppantetheine_attach_site"/>
</dbReference>
<dbReference type="Gene3D" id="3.40.50.20">
    <property type="match status" value="1"/>
</dbReference>
<dbReference type="Pfam" id="PF00291">
    <property type="entry name" value="PALP"/>
    <property type="match status" value="1"/>
</dbReference>
<dbReference type="SMART" id="SM00823">
    <property type="entry name" value="PKS_PP"/>
    <property type="match status" value="1"/>
</dbReference>
<dbReference type="Proteomes" id="UP000013968">
    <property type="component" value="Chromosome"/>
</dbReference>
<dbReference type="SUPFAM" id="SSF47336">
    <property type="entry name" value="ACP-like"/>
    <property type="match status" value="1"/>
</dbReference>
<evidence type="ECO:0000256" key="6">
    <source>
        <dbReference type="ARBA" id="ARBA00022840"/>
    </source>
</evidence>
<dbReference type="GO" id="GO:0016874">
    <property type="term" value="F:ligase activity"/>
    <property type="evidence" value="ECO:0007669"/>
    <property type="project" value="UniProtKB-KW"/>
</dbReference>
<accession>R4SZF6</accession>
<dbReference type="Gene3D" id="3.40.50.1100">
    <property type="match status" value="2"/>
</dbReference>
<evidence type="ECO:0000256" key="8">
    <source>
        <dbReference type="PROSITE-ProRule" id="PRU00409"/>
    </source>
</evidence>
<reference evidence="11 12" key="1">
    <citation type="journal article" date="2013" name="BMC Genomics">
        <title>ContigScape: a Cytoscape plugin facilitating microbial genome gap closing.</title>
        <authorList>
            <person name="Tang B."/>
            <person name="Wang Q."/>
            <person name="Yang M."/>
            <person name="Xie F."/>
            <person name="Zhu Y."/>
            <person name="Zhuo Y."/>
            <person name="Wang S."/>
            <person name="Gao H."/>
            <person name="Ding X."/>
            <person name="Zhang L."/>
            <person name="Zhao G."/>
            <person name="Zheng H."/>
        </authorList>
    </citation>
    <scope>NUCLEOTIDE SEQUENCE [LARGE SCALE GENOMIC DNA]</scope>
    <source>
        <strain evidence="11 12">HCCB10007</strain>
    </source>
</reference>
<dbReference type="InterPro" id="IPR009081">
    <property type="entry name" value="PP-bd_ACP"/>
</dbReference>
<keyword evidence="2" id="KW-0596">Phosphopantetheine</keyword>
<dbReference type="PROSITE" id="PS00012">
    <property type="entry name" value="PHOSPHOPANTETHEINE"/>
    <property type="match status" value="1"/>
</dbReference>
<dbReference type="Gene3D" id="1.10.1200.10">
    <property type="entry name" value="ACP-like"/>
    <property type="match status" value="1"/>
</dbReference>
<keyword evidence="12" id="KW-1185">Reference proteome</keyword>
<dbReference type="PATRIC" id="fig|1156913.3.peg.5419"/>
<dbReference type="AlphaFoldDB" id="R4SZF6"/>
<dbReference type="KEGG" id="aoi:AORI_5322"/>
<keyword evidence="4" id="KW-0436">Ligase</keyword>
<evidence type="ECO:0000256" key="1">
    <source>
        <dbReference type="ARBA" id="ARBA00001933"/>
    </source>
</evidence>
<feature type="domain" description="ATP-grasp" evidence="10">
    <location>
        <begin position="452"/>
        <end position="651"/>
    </location>
</feature>
<dbReference type="SUPFAM" id="SSF53686">
    <property type="entry name" value="Tryptophan synthase beta subunit-like PLP-dependent enzymes"/>
    <property type="match status" value="1"/>
</dbReference>
<dbReference type="InterPro" id="IPR020806">
    <property type="entry name" value="PKS_PP-bd"/>
</dbReference>
<dbReference type="Gene3D" id="3.30.470.20">
    <property type="entry name" value="ATP-grasp fold, B domain"/>
    <property type="match status" value="1"/>
</dbReference>
<dbReference type="PANTHER" id="PTHR43585">
    <property type="entry name" value="FUMIPYRROLE BIOSYNTHESIS PROTEIN C"/>
    <property type="match status" value="1"/>
</dbReference>
<evidence type="ECO:0000259" key="10">
    <source>
        <dbReference type="PROSITE" id="PS50975"/>
    </source>
</evidence>
<evidence type="ECO:0000256" key="4">
    <source>
        <dbReference type="ARBA" id="ARBA00022598"/>
    </source>
</evidence>
<dbReference type="InterPro" id="IPR001926">
    <property type="entry name" value="TrpB-like_PALP"/>
</dbReference>
<dbReference type="InterPro" id="IPR011761">
    <property type="entry name" value="ATP-grasp"/>
</dbReference>
<keyword evidence="7" id="KW-0663">Pyridoxal phosphate</keyword>
<evidence type="ECO:0000256" key="2">
    <source>
        <dbReference type="ARBA" id="ARBA00022450"/>
    </source>
</evidence>
<keyword evidence="6 8" id="KW-0067">ATP-binding</keyword>
<dbReference type="GO" id="GO:0005524">
    <property type="term" value="F:ATP binding"/>
    <property type="evidence" value="ECO:0007669"/>
    <property type="project" value="UniProtKB-UniRule"/>
</dbReference>
<dbReference type="InterPro" id="IPR052032">
    <property type="entry name" value="ATP-dep_AA_Ligase"/>
</dbReference>
<evidence type="ECO:0000256" key="3">
    <source>
        <dbReference type="ARBA" id="ARBA00022553"/>
    </source>
</evidence>
<organism evidence="11 12">
    <name type="scientific">Amycolatopsis keratiniphila</name>
    <dbReference type="NCBI Taxonomy" id="129921"/>
    <lineage>
        <taxon>Bacteria</taxon>
        <taxon>Bacillati</taxon>
        <taxon>Actinomycetota</taxon>
        <taxon>Actinomycetes</taxon>
        <taxon>Pseudonocardiales</taxon>
        <taxon>Pseudonocardiaceae</taxon>
        <taxon>Amycolatopsis</taxon>
        <taxon>Amycolatopsis japonica group</taxon>
    </lineage>
</organism>
<dbReference type="SUPFAM" id="SSF56059">
    <property type="entry name" value="Glutathione synthetase ATP-binding domain-like"/>
    <property type="match status" value="1"/>
</dbReference>
<dbReference type="GO" id="GO:0031177">
    <property type="term" value="F:phosphopantetheine binding"/>
    <property type="evidence" value="ECO:0007669"/>
    <property type="project" value="InterPro"/>
</dbReference>
<dbReference type="Pfam" id="PF18130">
    <property type="entry name" value="ATPgrasp_N"/>
    <property type="match status" value="1"/>
</dbReference>
<dbReference type="PROSITE" id="PS50975">
    <property type="entry name" value="ATP_GRASP"/>
    <property type="match status" value="1"/>
</dbReference>
<dbReference type="Pfam" id="PF18603">
    <property type="entry name" value="LAL_C2"/>
    <property type="match status" value="1"/>
</dbReference>
<dbReference type="InterPro" id="IPR036736">
    <property type="entry name" value="ACP-like_sf"/>
</dbReference>
<evidence type="ECO:0000256" key="5">
    <source>
        <dbReference type="ARBA" id="ARBA00022741"/>
    </source>
</evidence>
<dbReference type="Pfam" id="PF13535">
    <property type="entry name" value="ATP-grasp_4"/>
    <property type="match status" value="1"/>
</dbReference>
<protein>
    <submittedName>
        <fullName evidence="11">Cysteine synthase A</fullName>
    </submittedName>
</protein>
<dbReference type="GO" id="GO:0046872">
    <property type="term" value="F:metal ion binding"/>
    <property type="evidence" value="ECO:0007669"/>
    <property type="project" value="InterPro"/>
</dbReference>
<dbReference type="HOGENOM" id="CLU_367975_0_0_11"/>
<dbReference type="Pfam" id="PF00550">
    <property type="entry name" value="PP-binding"/>
    <property type="match status" value="1"/>
</dbReference>
<keyword evidence="3" id="KW-0597">Phosphoprotein</keyword>
<proteinExistence type="predicted"/>
<evidence type="ECO:0000259" key="9">
    <source>
        <dbReference type="PROSITE" id="PS50075"/>
    </source>
</evidence>
<dbReference type="PROSITE" id="PS50075">
    <property type="entry name" value="CARRIER"/>
    <property type="match status" value="1"/>
</dbReference>
<dbReference type="CDD" id="cd01561">
    <property type="entry name" value="CBS_like"/>
    <property type="match status" value="1"/>
</dbReference>
<dbReference type="PANTHER" id="PTHR43585:SF2">
    <property type="entry name" value="ATP-GRASP ENZYME FSQD"/>
    <property type="match status" value="1"/>
</dbReference>
<name>R4SZF6_9PSEU</name>
<gene>
    <name evidence="11" type="primary">cysK</name>
    <name evidence="11" type="ORF">AORI_5322</name>
</gene>
<evidence type="ECO:0000313" key="11">
    <source>
        <dbReference type="EMBL" id="AGM07905.1"/>
    </source>
</evidence>
<dbReference type="InterPro" id="IPR040570">
    <property type="entry name" value="LAL_C2"/>
</dbReference>
<dbReference type="InterPro" id="IPR036052">
    <property type="entry name" value="TrpB-like_PALP_sf"/>
</dbReference>
<evidence type="ECO:0000256" key="7">
    <source>
        <dbReference type="ARBA" id="ARBA00022898"/>
    </source>
</evidence>
<dbReference type="GO" id="GO:1901605">
    <property type="term" value="P:alpha-amino acid metabolic process"/>
    <property type="evidence" value="ECO:0007669"/>
    <property type="project" value="UniProtKB-ARBA"/>
</dbReference>
<comment type="cofactor">
    <cofactor evidence="1">
        <name>pyridoxal 5'-phosphate</name>
        <dbReference type="ChEBI" id="CHEBI:597326"/>
    </cofactor>
</comment>